<protein>
    <submittedName>
        <fullName evidence="2">Uncharacterized protein</fullName>
    </submittedName>
</protein>
<dbReference type="EMBL" id="UYRU01079967">
    <property type="protein sequence ID" value="VDN30630.1"/>
    <property type="molecule type" value="Genomic_DNA"/>
</dbReference>
<evidence type="ECO:0000256" key="1">
    <source>
        <dbReference type="SAM" id="MobiDB-lite"/>
    </source>
</evidence>
<proteinExistence type="predicted"/>
<feature type="region of interest" description="Disordered" evidence="1">
    <location>
        <begin position="76"/>
        <end position="128"/>
    </location>
</feature>
<gene>
    <name evidence="2" type="ORF">DILT_LOCUS15574</name>
</gene>
<keyword evidence="3" id="KW-1185">Reference proteome</keyword>
<name>A0A3P7MUY0_DIBLA</name>
<sequence length="128" mass="14307">MEVGILRHEKAACSGLSSGSRHFDEMMKWLLLPEANRCASESTHRVSSILASNHSGVTSVRLDKPQGRGYRKMYLRARHGPPTRVSTPALSNQSQTDSHKTSRRSRRRPDLKRPSRLNTMPDGLATIS</sequence>
<organism evidence="2 3">
    <name type="scientific">Dibothriocephalus latus</name>
    <name type="common">Fish tapeworm</name>
    <name type="synonym">Diphyllobothrium latum</name>
    <dbReference type="NCBI Taxonomy" id="60516"/>
    <lineage>
        <taxon>Eukaryota</taxon>
        <taxon>Metazoa</taxon>
        <taxon>Spiralia</taxon>
        <taxon>Lophotrochozoa</taxon>
        <taxon>Platyhelminthes</taxon>
        <taxon>Cestoda</taxon>
        <taxon>Eucestoda</taxon>
        <taxon>Diphyllobothriidea</taxon>
        <taxon>Diphyllobothriidae</taxon>
        <taxon>Dibothriocephalus</taxon>
    </lineage>
</organism>
<evidence type="ECO:0000313" key="2">
    <source>
        <dbReference type="EMBL" id="VDN30630.1"/>
    </source>
</evidence>
<evidence type="ECO:0000313" key="3">
    <source>
        <dbReference type="Proteomes" id="UP000281553"/>
    </source>
</evidence>
<accession>A0A3P7MUY0</accession>
<reference evidence="2 3" key="1">
    <citation type="submission" date="2018-11" db="EMBL/GenBank/DDBJ databases">
        <authorList>
            <consortium name="Pathogen Informatics"/>
        </authorList>
    </citation>
    <scope>NUCLEOTIDE SEQUENCE [LARGE SCALE GENOMIC DNA]</scope>
</reference>
<feature type="compositionally biased region" description="Polar residues" evidence="1">
    <location>
        <begin position="84"/>
        <end position="95"/>
    </location>
</feature>
<dbReference type="AlphaFoldDB" id="A0A3P7MUY0"/>
<dbReference type="Proteomes" id="UP000281553">
    <property type="component" value="Unassembled WGS sequence"/>
</dbReference>
<feature type="compositionally biased region" description="Basic residues" evidence="1">
    <location>
        <begin position="101"/>
        <end position="110"/>
    </location>
</feature>